<accession>A0A1E3FHS6</accession>
<evidence type="ECO:0000313" key="3">
    <source>
        <dbReference type="EMBL" id="WFN19290.1"/>
    </source>
</evidence>
<evidence type="ECO:0000313" key="2">
    <source>
        <dbReference type="EMBL" id="MBO1832442.1"/>
    </source>
</evidence>
<dbReference type="Gene3D" id="3.30.450.150">
    <property type="entry name" value="Haem-degrading domain"/>
    <property type="match status" value="1"/>
</dbReference>
<dbReference type="RefSeq" id="WP_039340333.1">
    <property type="nucleotide sequence ID" value="NZ_AP018357.1"/>
</dbReference>
<evidence type="ECO:0000313" key="4">
    <source>
        <dbReference type="Proteomes" id="UP000611459"/>
    </source>
</evidence>
<dbReference type="CDD" id="cd18773">
    <property type="entry name" value="PDC1_HK_sensor"/>
    <property type="match status" value="1"/>
</dbReference>
<dbReference type="EMBL" id="CP090641">
    <property type="protein sequence ID" value="WFN19290.1"/>
    <property type="molecule type" value="Genomic_DNA"/>
</dbReference>
<proteinExistence type="predicted"/>
<dbReference type="AlphaFoldDB" id="A0A1E3FHS6"/>
<name>A0A1E3FHS6_9BURK</name>
<dbReference type="Proteomes" id="UP000611459">
    <property type="component" value="Unassembled WGS sequence"/>
</dbReference>
<dbReference type="Proteomes" id="UP001220209">
    <property type="component" value="Chromosome 2"/>
</dbReference>
<protein>
    <submittedName>
        <fullName evidence="1">Heme-binding protein</fullName>
    </submittedName>
</protein>
<dbReference type="OrthoDB" id="9800768at2"/>
<evidence type="ECO:0000313" key="1">
    <source>
        <dbReference type="EMBL" id="MBK1931149.1"/>
    </source>
</evidence>
<dbReference type="SUPFAM" id="SSF143744">
    <property type="entry name" value="GlcG-like"/>
    <property type="match status" value="1"/>
</dbReference>
<dbReference type="InterPro" id="IPR005624">
    <property type="entry name" value="PduO/GlcC-like"/>
</dbReference>
<evidence type="ECO:0000313" key="5">
    <source>
        <dbReference type="Proteomes" id="UP000664048"/>
    </source>
</evidence>
<dbReference type="InterPro" id="IPR038084">
    <property type="entry name" value="PduO/GlcC-like_sf"/>
</dbReference>
<dbReference type="Pfam" id="PF03928">
    <property type="entry name" value="HbpS-like"/>
    <property type="match status" value="1"/>
</dbReference>
<reference evidence="2 5" key="2">
    <citation type="submission" date="2021-03" db="EMBL/GenBank/DDBJ databases">
        <title>Clinical course, treatment and visual outcome of an outbreak of Burkholderia contaminans endophthalmitis following cataract surgery.</title>
        <authorList>
            <person name="Lind C."/>
            <person name="Olsen K."/>
            <person name="Angelsen N.K."/>
            <person name="Krefting E.A."/>
            <person name="Fossen K."/>
            <person name="Gravningen K."/>
            <person name="Depoorter E."/>
            <person name="Vandamme P."/>
            <person name="Bertelsen G."/>
        </authorList>
    </citation>
    <scope>NUCLEOTIDE SEQUENCE [LARGE SCALE GENOMIC DNA]</scope>
    <source>
        <strain evidence="2 5">51242556</strain>
    </source>
</reference>
<dbReference type="PANTHER" id="PTHR34309:SF1">
    <property type="entry name" value="PROTEIN GLCG"/>
    <property type="match status" value="1"/>
</dbReference>
<dbReference type="InterPro" id="IPR052517">
    <property type="entry name" value="GlcG_carb_metab_protein"/>
</dbReference>
<reference evidence="3 6" key="3">
    <citation type="submission" date="2021-12" db="EMBL/GenBank/DDBJ databases">
        <title>Genomic and phenotypic characterization of three Burkholderia contaminans isolates recovered from different sources.</title>
        <authorList>
            <person name="Lopez De Volder A."/>
            <person name="Fan Y."/>
            <person name="Nunvar J."/>
            <person name="Herrera T."/>
            <person name="Timp W."/>
            <person name="Degrossi J."/>
        </authorList>
    </citation>
    <scope>NUCLEOTIDE SEQUENCE [LARGE SCALE GENOMIC DNA]</scope>
    <source>
        <strain evidence="3 6">LMG 23361</strain>
    </source>
</reference>
<keyword evidence="5" id="KW-1185">Reference proteome</keyword>
<dbReference type="GeneID" id="93188728"/>
<dbReference type="Proteomes" id="UP000664048">
    <property type="component" value="Unassembled WGS sequence"/>
</dbReference>
<dbReference type="EMBL" id="JAGEMX010000007">
    <property type="protein sequence ID" value="MBO1832442.1"/>
    <property type="molecule type" value="Genomic_DNA"/>
</dbReference>
<organism evidence="1 4">
    <name type="scientific">Burkholderia contaminans</name>
    <dbReference type="NCBI Taxonomy" id="488447"/>
    <lineage>
        <taxon>Bacteria</taxon>
        <taxon>Pseudomonadati</taxon>
        <taxon>Pseudomonadota</taxon>
        <taxon>Betaproteobacteria</taxon>
        <taxon>Burkholderiales</taxon>
        <taxon>Burkholderiaceae</taxon>
        <taxon>Burkholderia</taxon>
        <taxon>Burkholderia cepacia complex</taxon>
    </lineage>
</organism>
<dbReference type="EMBL" id="JAENIB010000004">
    <property type="protein sequence ID" value="MBK1931149.1"/>
    <property type="molecule type" value="Genomic_DNA"/>
</dbReference>
<reference evidence="1" key="1">
    <citation type="submission" date="2021-01" db="EMBL/GenBank/DDBJ databases">
        <title>Outbreak of Burkholderia contaminns endophthalmitis traced to a clinical ventilation system.</title>
        <authorList>
            <person name="Lipuma J."/>
            <person name="Spilker T."/>
            <person name="Kratholm J."/>
        </authorList>
    </citation>
    <scope>NUCLEOTIDE SEQUENCE</scope>
    <source>
        <strain evidence="1">HI4954</strain>
    </source>
</reference>
<evidence type="ECO:0000313" key="6">
    <source>
        <dbReference type="Proteomes" id="UP001220209"/>
    </source>
</evidence>
<dbReference type="PANTHER" id="PTHR34309">
    <property type="entry name" value="SLR1406 PROTEIN"/>
    <property type="match status" value="1"/>
</dbReference>
<gene>
    <name evidence="2" type="ORF">J4M89_23950</name>
    <name evidence="1" type="ORF">JIN94_14775</name>
    <name evidence="3" type="ORF">LXE91_25290</name>
</gene>
<sequence>MQTKPELELADADRMLAAARAEAERHGWAVSIAVVDDGGHLLAFARLDGASPASTYIAQDKARAAALGRRETKAYEDMINGGRTAFLSAPLTGLLEGGVPITVDGRIAGAIGVSGVKSEQDAQIARAGTQSVVA</sequence>